<organism evidence="1 2">
    <name type="scientific">Haematococcus lacustris</name>
    <name type="common">Green alga</name>
    <name type="synonym">Haematococcus pluvialis</name>
    <dbReference type="NCBI Taxonomy" id="44745"/>
    <lineage>
        <taxon>Eukaryota</taxon>
        <taxon>Viridiplantae</taxon>
        <taxon>Chlorophyta</taxon>
        <taxon>core chlorophytes</taxon>
        <taxon>Chlorophyceae</taxon>
        <taxon>CS clade</taxon>
        <taxon>Chlamydomonadales</taxon>
        <taxon>Haematococcaceae</taxon>
        <taxon>Haematococcus</taxon>
    </lineage>
</organism>
<gene>
    <name evidence="1" type="ORF">HaLaN_12811</name>
</gene>
<dbReference type="EMBL" id="BLLF01000992">
    <property type="protein sequence ID" value="GFH16399.1"/>
    <property type="molecule type" value="Genomic_DNA"/>
</dbReference>
<keyword evidence="2" id="KW-1185">Reference proteome</keyword>
<sequence>MRLAAFLQLAGFNSSQGPLPLSYPIVEAFRLVIQAVGKTHPVEL</sequence>
<accession>A0A699ZAW9</accession>
<dbReference type="AlphaFoldDB" id="A0A699ZAW9"/>
<evidence type="ECO:0000313" key="1">
    <source>
        <dbReference type="EMBL" id="GFH16399.1"/>
    </source>
</evidence>
<dbReference type="Proteomes" id="UP000485058">
    <property type="component" value="Unassembled WGS sequence"/>
</dbReference>
<reference evidence="1 2" key="1">
    <citation type="submission" date="2020-02" db="EMBL/GenBank/DDBJ databases">
        <title>Draft genome sequence of Haematococcus lacustris strain NIES-144.</title>
        <authorList>
            <person name="Morimoto D."/>
            <person name="Nakagawa S."/>
            <person name="Yoshida T."/>
            <person name="Sawayama S."/>
        </authorList>
    </citation>
    <scope>NUCLEOTIDE SEQUENCE [LARGE SCALE GENOMIC DNA]</scope>
    <source>
        <strain evidence="1 2">NIES-144</strain>
    </source>
</reference>
<evidence type="ECO:0000313" key="2">
    <source>
        <dbReference type="Proteomes" id="UP000485058"/>
    </source>
</evidence>
<name>A0A699ZAW9_HAELA</name>
<protein>
    <submittedName>
        <fullName evidence="1">Uncharacterized protein</fullName>
    </submittedName>
</protein>
<proteinExistence type="predicted"/>
<comment type="caution">
    <text evidence="1">The sequence shown here is derived from an EMBL/GenBank/DDBJ whole genome shotgun (WGS) entry which is preliminary data.</text>
</comment>